<feature type="compositionally biased region" description="Low complexity" evidence="1">
    <location>
        <begin position="7"/>
        <end position="34"/>
    </location>
</feature>
<feature type="non-terminal residue" evidence="2">
    <location>
        <position position="371"/>
    </location>
</feature>
<dbReference type="EMBL" id="JADGJD010000101">
    <property type="protein sequence ID" value="KAJ3054997.1"/>
    <property type="molecule type" value="Genomic_DNA"/>
</dbReference>
<dbReference type="Proteomes" id="UP001212841">
    <property type="component" value="Unassembled WGS sequence"/>
</dbReference>
<evidence type="ECO:0000313" key="3">
    <source>
        <dbReference type="Proteomes" id="UP001212841"/>
    </source>
</evidence>
<keyword evidence="3" id="KW-1185">Reference proteome</keyword>
<evidence type="ECO:0000256" key="1">
    <source>
        <dbReference type="SAM" id="MobiDB-lite"/>
    </source>
</evidence>
<feature type="compositionally biased region" description="Basic residues" evidence="1">
    <location>
        <begin position="40"/>
        <end position="55"/>
    </location>
</feature>
<feature type="compositionally biased region" description="Pro residues" evidence="1">
    <location>
        <begin position="199"/>
        <end position="211"/>
    </location>
</feature>
<evidence type="ECO:0000313" key="2">
    <source>
        <dbReference type="EMBL" id="KAJ3054997.1"/>
    </source>
</evidence>
<protein>
    <submittedName>
        <fullName evidence="2">Uncharacterized protein</fullName>
    </submittedName>
</protein>
<organism evidence="2 3">
    <name type="scientific">Rhizophlyctis rosea</name>
    <dbReference type="NCBI Taxonomy" id="64517"/>
    <lineage>
        <taxon>Eukaryota</taxon>
        <taxon>Fungi</taxon>
        <taxon>Fungi incertae sedis</taxon>
        <taxon>Chytridiomycota</taxon>
        <taxon>Chytridiomycota incertae sedis</taxon>
        <taxon>Chytridiomycetes</taxon>
        <taxon>Rhizophlyctidales</taxon>
        <taxon>Rhizophlyctidaceae</taxon>
        <taxon>Rhizophlyctis</taxon>
    </lineage>
</organism>
<name>A0AAD5X8F9_9FUNG</name>
<feature type="compositionally biased region" description="Low complexity" evidence="1">
    <location>
        <begin position="212"/>
        <end position="231"/>
    </location>
</feature>
<dbReference type="AlphaFoldDB" id="A0AAD5X8F9"/>
<feature type="region of interest" description="Disordered" evidence="1">
    <location>
        <begin position="291"/>
        <end position="320"/>
    </location>
</feature>
<accession>A0AAD5X8F9</accession>
<gene>
    <name evidence="2" type="ORF">HK097_000143</name>
</gene>
<feature type="region of interest" description="Disordered" evidence="1">
    <location>
        <begin position="1"/>
        <end position="150"/>
    </location>
</feature>
<feature type="compositionally biased region" description="Basic and acidic residues" evidence="1">
    <location>
        <begin position="83"/>
        <end position="93"/>
    </location>
</feature>
<feature type="compositionally biased region" description="Basic and acidic residues" evidence="1">
    <location>
        <begin position="104"/>
        <end position="131"/>
    </location>
</feature>
<feature type="compositionally biased region" description="Basic and acidic residues" evidence="1">
    <location>
        <begin position="56"/>
        <end position="69"/>
    </location>
</feature>
<sequence length="371" mass="40501">MTTGDFSPLPSAALSSLDGSSSSTSPEAASVHSSTSNTSKQKRRPLSALLHLHKDKSKDPKEKDKDKLIRRLTSFQLINHKHTPIDESSKDDAGVESPAIAKPSKAELERLKKEEKERKKREKKELKEAKKSKLAPIAVAPSPLTRSDSVDTLKMAALAADLESQVLAKRGSMSPISPDATHSGEQALEVAELRSKSPSPSPEVPHTPEPPSLSNSASTPASSNPTSPAALRSPDAFEDLYTPPDVDHANHDDTDAVERFLSHSSLHSRQSSLTDDHDSLAAVRRRYSKSSFYSIEPEQRTPLSDHGSDEDEEPDSAFHLDEHFDPLAAAGPELNLNLWEVPKKESVVQSLVEEGVYGGEKRNPWLRNLSK</sequence>
<feature type="compositionally biased region" description="Low complexity" evidence="1">
    <location>
        <begin position="262"/>
        <end position="273"/>
    </location>
</feature>
<feature type="region of interest" description="Disordered" evidence="1">
    <location>
        <begin position="170"/>
        <end position="278"/>
    </location>
</feature>
<proteinExistence type="predicted"/>
<comment type="caution">
    <text evidence="2">The sequence shown here is derived from an EMBL/GenBank/DDBJ whole genome shotgun (WGS) entry which is preliminary data.</text>
</comment>
<reference evidence="2" key="1">
    <citation type="submission" date="2020-05" db="EMBL/GenBank/DDBJ databases">
        <title>Phylogenomic resolution of chytrid fungi.</title>
        <authorList>
            <person name="Stajich J.E."/>
            <person name="Amses K."/>
            <person name="Simmons R."/>
            <person name="Seto K."/>
            <person name="Myers J."/>
            <person name="Bonds A."/>
            <person name="Quandt C.A."/>
            <person name="Barry K."/>
            <person name="Liu P."/>
            <person name="Grigoriev I."/>
            <person name="Longcore J.E."/>
            <person name="James T.Y."/>
        </authorList>
    </citation>
    <scope>NUCLEOTIDE SEQUENCE</scope>
    <source>
        <strain evidence="2">JEL0318</strain>
    </source>
</reference>
<feature type="compositionally biased region" description="Basic and acidic residues" evidence="1">
    <location>
        <begin position="245"/>
        <end position="261"/>
    </location>
</feature>